<evidence type="ECO:0000256" key="1">
    <source>
        <dbReference type="SAM" id="Phobius"/>
    </source>
</evidence>
<feature type="domain" description="DUF7144" evidence="2">
    <location>
        <begin position="30"/>
        <end position="142"/>
    </location>
</feature>
<evidence type="ECO:0000313" key="3">
    <source>
        <dbReference type="EMBL" id="NGN68222.1"/>
    </source>
</evidence>
<evidence type="ECO:0000259" key="2">
    <source>
        <dbReference type="Pfam" id="PF23636"/>
    </source>
</evidence>
<feature type="transmembrane region" description="Helical" evidence="1">
    <location>
        <begin position="72"/>
        <end position="92"/>
    </location>
</feature>
<dbReference type="EMBL" id="JAAKZV010000189">
    <property type="protein sequence ID" value="NGN68222.1"/>
    <property type="molecule type" value="Genomic_DNA"/>
</dbReference>
<feature type="transmembrane region" description="Helical" evidence="1">
    <location>
        <begin position="97"/>
        <end position="116"/>
    </location>
</feature>
<dbReference type="AlphaFoldDB" id="A0A6G4U892"/>
<keyword evidence="4" id="KW-1185">Reference proteome</keyword>
<sequence>MTDQQTNPGQSGSGAPEPKPHMSVVSLGGVVFAVLILTIVGAFHMIAGLATILDSNYTPEQEDYALDFDVAWRGWIQMISGVVILAAAFLIFSGRTWARAVGIGVAVLSALENFLFVPHHPFWSAIVIVLDVLVIWSLATYGHREAHKAYGAPL</sequence>
<keyword evidence="1" id="KW-1133">Transmembrane helix</keyword>
<keyword evidence="1" id="KW-0812">Transmembrane</keyword>
<protein>
    <recommendedName>
        <fullName evidence="2">DUF7144 domain-containing protein</fullName>
    </recommendedName>
</protein>
<dbReference type="Proteomes" id="UP000481583">
    <property type="component" value="Unassembled WGS sequence"/>
</dbReference>
<feature type="transmembrane region" description="Helical" evidence="1">
    <location>
        <begin position="24"/>
        <end position="52"/>
    </location>
</feature>
<accession>A0A6G4U892</accession>
<gene>
    <name evidence="3" type="ORF">G5C51_30525</name>
</gene>
<proteinExistence type="predicted"/>
<feature type="transmembrane region" description="Helical" evidence="1">
    <location>
        <begin position="122"/>
        <end position="141"/>
    </location>
</feature>
<comment type="caution">
    <text evidence="3">The sequence shown here is derived from an EMBL/GenBank/DDBJ whole genome shotgun (WGS) entry which is preliminary data.</text>
</comment>
<organism evidence="3 4">
    <name type="scientific">Streptomyces coryli</name>
    <dbReference type="NCBI Taxonomy" id="1128680"/>
    <lineage>
        <taxon>Bacteria</taxon>
        <taxon>Bacillati</taxon>
        <taxon>Actinomycetota</taxon>
        <taxon>Actinomycetes</taxon>
        <taxon>Kitasatosporales</taxon>
        <taxon>Streptomycetaceae</taxon>
        <taxon>Streptomyces</taxon>
    </lineage>
</organism>
<dbReference type="InterPro" id="IPR055568">
    <property type="entry name" value="DUF7144"/>
</dbReference>
<reference evidence="3 4" key="1">
    <citation type="submission" date="2020-02" db="EMBL/GenBank/DDBJ databases">
        <title>Whole-genome analyses of novel actinobacteria.</title>
        <authorList>
            <person name="Sahin N."/>
        </authorList>
    </citation>
    <scope>NUCLEOTIDE SEQUENCE [LARGE SCALE GENOMIC DNA]</scope>
    <source>
        <strain evidence="3 4">A7024</strain>
    </source>
</reference>
<keyword evidence="1" id="KW-0472">Membrane</keyword>
<name>A0A6G4U892_9ACTN</name>
<evidence type="ECO:0000313" key="4">
    <source>
        <dbReference type="Proteomes" id="UP000481583"/>
    </source>
</evidence>
<dbReference type="RefSeq" id="WP_165241966.1">
    <property type="nucleotide sequence ID" value="NZ_JAAKZV010000189.1"/>
</dbReference>
<dbReference type="Pfam" id="PF23636">
    <property type="entry name" value="DUF7144"/>
    <property type="match status" value="1"/>
</dbReference>